<evidence type="ECO:0000313" key="3">
    <source>
        <dbReference type="Proteomes" id="UP000193560"/>
    </source>
</evidence>
<comment type="caution">
    <text evidence="2">The sequence shown here is derived from an EMBL/GenBank/DDBJ whole genome shotgun (WGS) entry which is preliminary data.</text>
</comment>
<proteinExistence type="predicted"/>
<protein>
    <submittedName>
        <fullName evidence="2">Uncharacterized protein</fullName>
    </submittedName>
</protein>
<dbReference type="Proteomes" id="UP000193560">
    <property type="component" value="Unassembled WGS sequence"/>
</dbReference>
<keyword evidence="3" id="KW-1185">Reference proteome</keyword>
<dbReference type="EMBL" id="MCGE01000017">
    <property type="protein sequence ID" value="ORZ13221.1"/>
    <property type="molecule type" value="Genomic_DNA"/>
</dbReference>
<evidence type="ECO:0000313" key="2">
    <source>
        <dbReference type="EMBL" id="ORZ13221.1"/>
    </source>
</evidence>
<accession>A0A1X2IBD7</accession>
<reference evidence="2 3" key="1">
    <citation type="submission" date="2016-07" db="EMBL/GenBank/DDBJ databases">
        <title>Pervasive Adenine N6-methylation of Active Genes in Fungi.</title>
        <authorList>
            <consortium name="DOE Joint Genome Institute"/>
            <person name="Mondo S.J."/>
            <person name="Dannebaum R.O."/>
            <person name="Kuo R.C."/>
            <person name="Labutti K."/>
            <person name="Haridas S."/>
            <person name="Kuo A."/>
            <person name="Salamov A."/>
            <person name="Ahrendt S.R."/>
            <person name="Lipzen A."/>
            <person name="Sullivan W."/>
            <person name="Andreopoulos W.B."/>
            <person name="Clum A."/>
            <person name="Lindquist E."/>
            <person name="Daum C."/>
            <person name="Ramamoorthy G.K."/>
            <person name="Gryganskyi A."/>
            <person name="Culley D."/>
            <person name="Magnuson J.K."/>
            <person name="James T.Y."/>
            <person name="O'Malley M.A."/>
            <person name="Stajich J.E."/>
            <person name="Spatafora J.W."/>
            <person name="Visel A."/>
            <person name="Grigoriev I.V."/>
        </authorList>
    </citation>
    <scope>NUCLEOTIDE SEQUENCE [LARGE SCALE GENOMIC DNA]</scope>
    <source>
        <strain evidence="2 3">NRRL 1336</strain>
    </source>
</reference>
<feature type="transmembrane region" description="Helical" evidence="1">
    <location>
        <begin position="41"/>
        <end position="65"/>
    </location>
</feature>
<keyword evidence="1" id="KW-1133">Transmembrane helix</keyword>
<organism evidence="2 3">
    <name type="scientific">Absidia repens</name>
    <dbReference type="NCBI Taxonomy" id="90262"/>
    <lineage>
        <taxon>Eukaryota</taxon>
        <taxon>Fungi</taxon>
        <taxon>Fungi incertae sedis</taxon>
        <taxon>Mucoromycota</taxon>
        <taxon>Mucoromycotina</taxon>
        <taxon>Mucoromycetes</taxon>
        <taxon>Mucorales</taxon>
        <taxon>Cunninghamellaceae</taxon>
        <taxon>Absidia</taxon>
    </lineage>
</organism>
<dbReference type="OrthoDB" id="2275136at2759"/>
<keyword evidence="1" id="KW-0472">Membrane</keyword>
<gene>
    <name evidence="2" type="ORF">BCR42DRAFT_419427</name>
</gene>
<dbReference type="AlphaFoldDB" id="A0A1X2IBD7"/>
<name>A0A1X2IBD7_9FUNG</name>
<keyword evidence="1" id="KW-0812">Transmembrane</keyword>
<evidence type="ECO:0000256" key="1">
    <source>
        <dbReference type="SAM" id="Phobius"/>
    </source>
</evidence>
<sequence length="173" mass="20204">MAGSMGSNKLSKKIPFESLQQISSFVSSPQARYTVMTTASYMTMITISMAVISSVFCMFIFVTLVDDVIRITAPHRVWLFTKKRLQLDWPFMVGKISEQLTYFAEWEKQKRSSWYSHQYQQQQQQQRQFNPSSGFDSFNGSSFATNQDDTFHDILFTITRYLNNYVNTHSKHQ</sequence>